<name>A0ABU9WXF1_9MICC</name>
<dbReference type="NCBIfam" id="NF006871">
    <property type="entry name" value="PRK09367.1"/>
    <property type="match status" value="1"/>
</dbReference>
<evidence type="ECO:0000256" key="7">
    <source>
        <dbReference type="RuleBase" id="RU003954"/>
    </source>
</evidence>
<dbReference type="Proteomes" id="UP001422074">
    <property type="component" value="Unassembled WGS sequence"/>
</dbReference>
<keyword evidence="3 8" id="KW-0369">Histidine metabolism</keyword>
<dbReference type="InterPro" id="IPR008948">
    <property type="entry name" value="L-Aspartase-like"/>
</dbReference>
<dbReference type="CDD" id="cd00332">
    <property type="entry name" value="PAL-HAL"/>
    <property type="match status" value="1"/>
</dbReference>
<gene>
    <name evidence="10" type="primary">hutH</name>
    <name evidence="10" type="ORF">ABCQ75_04860</name>
</gene>
<dbReference type="SUPFAM" id="SSF48557">
    <property type="entry name" value="L-aspartase-like"/>
    <property type="match status" value="1"/>
</dbReference>
<sequence length="533" mass="55412">MTLTASPETLPTEVTLSTHGLTPADVVAVARHGARVAIAPEALDAVARVRAHVEELAASETPAYGISTGFGALATLHIPQEKRTQLQKSLIRSHAAGMGPAVEREVARSLMFLRAKTLASGRTGVRPVVLETFVKLLNAGITPVVREFGSLGCSGDLAPLSHVALVLMGEGEAFGPDGERFGGAGERPVAELLGEHGIEPIVLAEKEGLALVNGTEGMLGMLLMALADLRALVKTADVTAALSVEGLLGTDQVFLPELHAPLRPHPGQADAAANMLAVLAGSAIVASHKEGDSRVQDAYSLRCAPQVSGAVRDTITHAETVALRELDAAIDNPVVLPDGRVSSNGNFHGAPVAYVLDFLAIAVADLASIAERRTDRMLDPARSHGLPAFLAHDPGVDSGLMIAQYTQAGLVSDCKRLAVPASVDSIPSSAMQEDHVSMGWHAARKLRKAVENLRRVLAIELVTAARAIDIRTQASDGALVPGPGGAAALEVLRRTVDGPGTDRFMSPELEEADRVLASGDLLAAVDAAVGGLR</sequence>
<evidence type="ECO:0000256" key="6">
    <source>
        <dbReference type="NCBIfam" id="TIGR01225"/>
    </source>
</evidence>
<evidence type="ECO:0000313" key="11">
    <source>
        <dbReference type="Proteomes" id="UP001422074"/>
    </source>
</evidence>
<reference evidence="10 11" key="1">
    <citation type="submission" date="2024-05" db="EMBL/GenBank/DDBJ databases">
        <title>Sinomonas sp. nov., isolated from a waste landfill.</title>
        <authorList>
            <person name="Zhao Y."/>
        </authorList>
    </citation>
    <scope>NUCLEOTIDE SEQUENCE [LARGE SCALE GENOMIC DNA]</scope>
    <source>
        <strain evidence="10 11">CCTCC AB2014300</strain>
    </source>
</reference>
<comment type="subcellular location">
    <subcellularLocation>
        <location evidence="9">Cytoplasm</location>
    </subcellularLocation>
</comment>
<dbReference type="NCBIfam" id="TIGR01225">
    <property type="entry name" value="hutH"/>
    <property type="match status" value="1"/>
</dbReference>
<dbReference type="InterPro" id="IPR022313">
    <property type="entry name" value="Phe/His_NH3-lyase_AS"/>
</dbReference>
<comment type="pathway">
    <text evidence="1 8">Amino-acid degradation; L-histidine degradation into L-glutamate; N-formimidoyl-L-glutamate from L-histidine: step 1/3.</text>
</comment>
<comment type="catalytic activity">
    <reaction evidence="5 8">
        <text>L-histidine = trans-urocanate + NH4(+)</text>
        <dbReference type="Rhea" id="RHEA:21232"/>
        <dbReference type="ChEBI" id="CHEBI:17771"/>
        <dbReference type="ChEBI" id="CHEBI:28938"/>
        <dbReference type="ChEBI" id="CHEBI:57595"/>
        <dbReference type="EC" id="4.3.1.3"/>
    </reaction>
</comment>
<dbReference type="EC" id="4.3.1.3" evidence="2 6"/>
<keyword evidence="4 7" id="KW-0456">Lyase</keyword>
<comment type="caution">
    <text evidence="10">The sequence shown here is derived from an EMBL/GenBank/DDBJ whole genome shotgun (WGS) entry which is preliminary data.</text>
</comment>
<dbReference type="GO" id="GO:0004397">
    <property type="term" value="F:histidine ammonia-lyase activity"/>
    <property type="evidence" value="ECO:0007669"/>
    <property type="project" value="UniProtKB-EC"/>
</dbReference>
<protein>
    <recommendedName>
        <fullName evidence="2 6">Histidine ammonia-lyase</fullName>
        <ecNumber evidence="2 6">4.3.1.3</ecNumber>
    </recommendedName>
</protein>
<accession>A0ABU9WXF1</accession>
<keyword evidence="11" id="KW-1185">Reference proteome</keyword>
<evidence type="ECO:0000256" key="2">
    <source>
        <dbReference type="ARBA" id="ARBA00012994"/>
    </source>
</evidence>
<evidence type="ECO:0000256" key="4">
    <source>
        <dbReference type="ARBA" id="ARBA00023239"/>
    </source>
</evidence>
<evidence type="ECO:0000256" key="5">
    <source>
        <dbReference type="ARBA" id="ARBA00049269"/>
    </source>
</evidence>
<proteinExistence type="inferred from homology"/>
<evidence type="ECO:0000256" key="1">
    <source>
        <dbReference type="ARBA" id="ARBA00005113"/>
    </source>
</evidence>
<dbReference type="Gene3D" id="1.20.200.10">
    <property type="entry name" value="Fumarase/aspartase (Central domain)"/>
    <property type="match status" value="1"/>
</dbReference>
<dbReference type="EMBL" id="JBDFRB010000003">
    <property type="protein sequence ID" value="MEN2743868.1"/>
    <property type="molecule type" value="Genomic_DNA"/>
</dbReference>
<dbReference type="InterPro" id="IPR024083">
    <property type="entry name" value="Fumarase/histidase_N"/>
</dbReference>
<evidence type="ECO:0000256" key="8">
    <source>
        <dbReference type="RuleBase" id="RU004479"/>
    </source>
</evidence>
<dbReference type="RefSeq" id="WP_345883470.1">
    <property type="nucleotide sequence ID" value="NZ_JBDFRB010000003.1"/>
</dbReference>
<evidence type="ECO:0000256" key="9">
    <source>
        <dbReference type="RuleBase" id="RU004480"/>
    </source>
</evidence>
<dbReference type="InterPro" id="IPR001106">
    <property type="entry name" value="Aromatic_Lyase"/>
</dbReference>
<evidence type="ECO:0000256" key="3">
    <source>
        <dbReference type="ARBA" id="ARBA00022808"/>
    </source>
</evidence>
<dbReference type="Gene3D" id="1.10.275.10">
    <property type="entry name" value="Fumarase/aspartase (N-terminal domain)"/>
    <property type="match status" value="1"/>
</dbReference>
<dbReference type="Pfam" id="PF00221">
    <property type="entry name" value="Lyase_aromatic"/>
    <property type="match status" value="1"/>
</dbReference>
<dbReference type="PANTHER" id="PTHR10362">
    <property type="entry name" value="HISTIDINE AMMONIA-LYASE"/>
    <property type="match status" value="1"/>
</dbReference>
<dbReference type="PROSITE" id="PS00488">
    <property type="entry name" value="PAL_HISTIDASE"/>
    <property type="match status" value="1"/>
</dbReference>
<evidence type="ECO:0000313" key="10">
    <source>
        <dbReference type="EMBL" id="MEN2743868.1"/>
    </source>
</evidence>
<comment type="similarity">
    <text evidence="7">Belongs to the PAL/histidase family.</text>
</comment>
<dbReference type="InterPro" id="IPR005921">
    <property type="entry name" value="HutH"/>
</dbReference>
<organism evidence="10 11">
    <name type="scientific">Sinomonas halotolerans</name>
    <dbReference type="NCBI Taxonomy" id="1644133"/>
    <lineage>
        <taxon>Bacteria</taxon>
        <taxon>Bacillati</taxon>
        <taxon>Actinomycetota</taxon>
        <taxon>Actinomycetes</taxon>
        <taxon>Micrococcales</taxon>
        <taxon>Micrococcaceae</taxon>
        <taxon>Sinomonas</taxon>
    </lineage>
</organism>